<evidence type="ECO:0000256" key="2">
    <source>
        <dbReference type="ARBA" id="ARBA00004574"/>
    </source>
</evidence>
<dbReference type="GO" id="GO:0097552">
    <property type="term" value="P:mitochondrial double-strand break repair via homologous recombination"/>
    <property type="evidence" value="ECO:0007669"/>
    <property type="project" value="EnsemblFungi"/>
</dbReference>
<dbReference type="HOGENOM" id="CLU_024202_0_0_1"/>
<evidence type="ECO:0000313" key="21">
    <source>
        <dbReference type="EMBL" id="CCD27227.1"/>
    </source>
</evidence>
<accession>G0WHG6</accession>
<feature type="active site" description="Schiff-base intermediate with DNA; for 5'-deoxyribose-5-phosphate lyase activity" evidence="18">
    <location>
        <position position="27"/>
    </location>
</feature>
<dbReference type="InterPro" id="IPR006165">
    <property type="entry name" value="Ku70"/>
</dbReference>
<dbReference type="AlphaFoldDB" id="G0WHG6"/>
<dbReference type="GO" id="GO:0000727">
    <property type="term" value="P:double-strand break repair via break-induced replication"/>
    <property type="evidence" value="ECO:0007669"/>
    <property type="project" value="EnsemblFungi"/>
</dbReference>
<keyword evidence="13" id="KW-0238">DNA-binding</keyword>
<dbReference type="GO" id="GO:0030466">
    <property type="term" value="P:silent mating-type cassette heterochromatin formation"/>
    <property type="evidence" value="ECO:0007669"/>
    <property type="project" value="EnsemblFungi"/>
</dbReference>
<dbReference type="Gene3D" id="1.10.1600.10">
    <property type="match status" value="1"/>
</dbReference>
<dbReference type="CDD" id="cd00788">
    <property type="entry name" value="KU70"/>
    <property type="match status" value="1"/>
</dbReference>
<dbReference type="InterPro" id="IPR006164">
    <property type="entry name" value="DNA_bd_Ku70/Ku80"/>
</dbReference>
<dbReference type="Pfam" id="PF02735">
    <property type="entry name" value="Ku"/>
    <property type="match status" value="1"/>
</dbReference>
<dbReference type="GO" id="GO:0003690">
    <property type="term" value="F:double-stranded DNA binding"/>
    <property type="evidence" value="ECO:0007669"/>
    <property type="project" value="TreeGrafter"/>
</dbReference>
<dbReference type="InterPro" id="IPR047087">
    <property type="entry name" value="KU70_core_dom"/>
</dbReference>
<proteinExistence type="inferred from homology"/>
<dbReference type="SMART" id="SM00559">
    <property type="entry name" value="Ku78"/>
    <property type="match status" value="1"/>
</dbReference>
<dbReference type="SUPFAM" id="SSF100939">
    <property type="entry name" value="SPOC domain-like"/>
    <property type="match status" value="1"/>
</dbReference>
<dbReference type="GO" id="GO:0005635">
    <property type="term" value="C:nuclear envelope"/>
    <property type="evidence" value="ECO:0007669"/>
    <property type="project" value="EnsemblFungi"/>
</dbReference>
<keyword evidence="9" id="KW-0378">Hydrolase</keyword>
<dbReference type="GO" id="GO:0003684">
    <property type="term" value="F:damaged DNA binding"/>
    <property type="evidence" value="ECO:0007669"/>
    <property type="project" value="InterPro"/>
</dbReference>
<keyword evidence="14" id="KW-0233">DNA recombination</keyword>
<reference evidence="21 22" key="1">
    <citation type="journal article" date="2011" name="Proc. Natl. Acad. Sci. U.S.A.">
        <title>Evolutionary erosion of yeast sex chromosomes by mating-type switching accidents.</title>
        <authorList>
            <person name="Gordon J.L."/>
            <person name="Armisen D."/>
            <person name="Proux-Wera E."/>
            <person name="Oheigeartaigh S.S."/>
            <person name="Byrne K.P."/>
            <person name="Wolfe K.H."/>
        </authorList>
    </citation>
    <scope>NUCLEOTIDE SEQUENCE [LARGE SCALE GENOMIC DNA]</scope>
    <source>
        <strain evidence="22">ATCC 10597 / BCRC 20456 / CBS 421 / NBRC 0211 / NRRL Y-12639</strain>
    </source>
</reference>
<keyword evidence="16" id="KW-0539">Nucleus</keyword>
<evidence type="ECO:0000256" key="11">
    <source>
        <dbReference type="ARBA" id="ARBA00022840"/>
    </source>
</evidence>
<evidence type="ECO:0000256" key="4">
    <source>
        <dbReference type="ARBA" id="ARBA00012551"/>
    </source>
</evidence>
<dbReference type="InterPro" id="IPR027388">
    <property type="entry name" value="Ku70_bridge/pillars_dom_sf"/>
</dbReference>
<dbReference type="GO" id="GO:0070034">
    <property type="term" value="F:telomerase RNA binding"/>
    <property type="evidence" value="ECO:0007669"/>
    <property type="project" value="EnsemblFungi"/>
</dbReference>
<dbReference type="InterPro" id="IPR036465">
    <property type="entry name" value="vWFA_dom_sf"/>
</dbReference>
<feature type="region of interest" description="Disordered" evidence="19">
    <location>
        <begin position="1"/>
        <end position="20"/>
    </location>
</feature>
<feature type="compositionally biased region" description="Acidic residues" evidence="19">
    <location>
        <begin position="1"/>
        <end position="14"/>
    </location>
</feature>
<evidence type="ECO:0000256" key="18">
    <source>
        <dbReference type="PIRSR" id="PIRSR003033-1"/>
    </source>
</evidence>
<keyword evidence="10" id="KW-0347">Helicase</keyword>
<dbReference type="SUPFAM" id="SSF53300">
    <property type="entry name" value="vWA-like"/>
    <property type="match status" value="1"/>
</dbReference>
<evidence type="ECO:0000256" key="13">
    <source>
        <dbReference type="ARBA" id="ARBA00023125"/>
    </source>
</evidence>
<dbReference type="GeneID" id="11498023"/>
<dbReference type="PANTHER" id="PTHR12604:SF2">
    <property type="entry name" value="X-RAY REPAIR CROSS-COMPLEMENTING PROTEIN 6"/>
    <property type="match status" value="1"/>
</dbReference>
<evidence type="ECO:0000256" key="9">
    <source>
        <dbReference type="ARBA" id="ARBA00022801"/>
    </source>
</evidence>
<dbReference type="STRING" id="1071378.G0WHG6"/>
<evidence type="ECO:0000256" key="17">
    <source>
        <dbReference type="ARBA" id="ARBA00031811"/>
    </source>
</evidence>
<dbReference type="KEGG" id="ndi:NDAI_0K00360"/>
<evidence type="ECO:0000256" key="16">
    <source>
        <dbReference type="ARBA" id="ARBA00023242"/>
    </source>
</evidence>
<evidence type="ECO:0000256" key="14">
    <source>
        <dbReference type="ARBA" id="ARBA00023172"/>
    </source>
</evidence>
<comment type="subcellular location">
    <subcellularLocation>
        <location evidence="2">Chromosome</location>
        <location evidence="2">Telomere</location>
    </subcellularLocation>
    <subcellularLocation>
        <location evidence="1">Nucleus</location>
    </subcellularLocation>
</comment>
<organism evidence="21 22">
    <name type="scientific">Naumovozyma dairenensis (strain ATCC 10597 / BCRC 20456 / CBS 421 / NBRC 0211 / NRRL Y-12639)</name>
    <name type="common">Saccharomyces dairenensis</name>
    <dbReference type="NCBI Taxonomy" id="1071378"/>
    <lineage>
        <taxon>Eukaryota</taxon>
        <taxon>Fungi</taxon>
        <taxon>Dikarya</taxon>
        <taxon>Ascomycota</taxon>
        <taxon>Saccharomycotina</taxon>
        <taxon>Saccharomycetes</taxon>
        <taxon>Saccharomycetales</taxon>
        <taxon>Saccharomycetaceae</taxon>
        <taxon>Naumovozyma</taxon>
    </lineage>
</organism>
<evidence type="ECO:0000256" key="15">
    <source>
        <dbReference type="ARBA" id="ARBA00023204"/>
    </source>
</evidence>
<evidence type="ECO:0000256" key="19">
    <source>
        <dbReference type="SAM" id="MobiDB-lite"/>
    </source>
</evidence>
<evidence type="ECO:0000256" key="10">
    <source>
        <dbReference type="ARBA" id="ARBA00022806"/>
    </source>
</evidence>
<dbReference type="GO" id="GO:0042162">
    <property type="term" value="F:telomeric DNA binding"/>
    <property type="evidence" value="ECO:0007669"/>
    <property type="project" value="InterPro"/>
</dbReference>
<keyword evidence="7" id="KW-0547">Nucleotide-binding</keyword>
<dbReference type="RefSeq" id="XP_003672470.1">
    <property type="nucleotide sequence ID" value="XM_003672422.1"/>
</dbReference>
<keyword evidence="12" id="KW-0779">Telomere</keyword>
<dbReference type="InterPro" id="IPR005160">
    <property type="entry name" value="Ku_C"/>
</dbReference>
<dbReference type="EMBL" id="HE580277">
    <property type="protein sequence ID" value="CCD27227.1"/>
    <property type="molecule type" value="Genomic_DNA"/>
</dbReference>
<evidence type="ECO:0000256" key="5">
    <source>
        <dbReference type="ARBA" id="ARBA00021796"/>
    </source>
</evidence>
<feature type="domain" description="Ku" evidence="20">
    <location>
        <begin position="345"/>
        <end position="488"/>
    </location>
</feature>
<name>G0WHG6_NAUDC</name>
<dbReference type="Proteomes" id="UP000000689">
    <property type="component" value="Chromosome 11"/>
</dbReference>
<dbReference type="Gene3D" id="2.40.290.10">
    <property type="match status" value="1"/>
</dbReference>
<sequence length="620" mass="73240">MSEYQLDNEDDEYEPTTTTAPSASYKKYDIHEGIIFCIELSKEMFQEVPELNYTVQLLEILESLLELMSHLVIIRPSTGVGCYIHYCNKPDNNATEVNAKHIDGIYELFPLRDVNAHDMKKLSDLFEDLQHERITLMKYFQFDNDENFKKQVPLEKLFGFLLDKFTLANVDRNSYHSRKIFLFTDNDSPIESEEHEAKLRIRRLVDDMNDNYINFTTFFIGTPDRPFDDSFYSDVLKLGAKTRETSDQDYIDAVDDEYSEFDGPNTKPIPAKYIKSRILRKKEIKRITFQSPLILNEDAEFIIGIRGYMLYSHEKPNTRYKLVYEQENVRKEAFSSRKYLNPNTGEELQNDEYVKIFPYGDMNIELNDKEVYKVEEEISCPEAFLKIIGFRSKNQCLYYFNNITATTFVVPDESQYEGSIRTMASLFRTLKKKDKVAIIWGKMKTNSKPCLYLLCPTSNSDRNEGFYLYRMPFLEEIRKFPKLLDYKDRSSNPDYTNLIKITSKIVEYFHLRNGYIPSEFENPSLQRFYRVLHDYLLQVEQSMAEGDEQHQIQKLLEEDDTLRKISQIRDKILSSKKSDDPTQQRLDKYMNLWNTYYVKLQEENSLSNPPKKKSKPTLNL</sequence>
<dbReference type="GO" id="GO:0043564">
    <property type="term" value="C:Ku70:Ku80 complex"/>
    <property type="evidence" value="ECO:0007669"/>
    <property type="project" value="EnsemblFungi"/>
</dbReference>
<dbReference type="GO" id="GO:0097695">
    <property type="term" value="P:establishment of protein-containing complex localization to telomere"/>
    <property type="evidence" value="ECO:0007669"/>
    <property type="project" value="EnsemblFungi"/>
</dbReference>
<keyword evidence="22" id="KW-1185">Reference proteome</keyword>
<evidence type="ECO:0000256" key="8">
    <source>
        <dbReference type="ARBA" id="ARBA00022763"/>
    </source>
</evidence>
<keyword evidence="15" id="KW-0234">DNA repair</keyword>
<dbReference type="GO" id="GO:0005524">
    <property type="term" value="F:ATP binding"/>
    <property type="evidence" value="ECO:0007669"/>
    <property type="project" value="UniProtKB-KW"/>
</dbReference>
<dbReference type="PANTHER" id="PTHR12604">
    <property type="entry name" value="KU AUTOANTIGEN DNA HELICASE"/>
    <property type="match status" value="1"/>
</dbReference>
<evidence type="ECO:0000256" key="12">
    <source>
        <dbReference type="ARBA" id="ARBA00022895"/>
    </source>
</evidence>
<evidence type="ECO:0000256" key="1">
    <source>
        <dbReference type="ARBA" id="ARBA00004123"/>
    </source>
</evidence>
<evidence type="ECO:0000259" key="20">
    <source>
        <dbReference type="SMART" id="SM00559"/>
    </source>
</evidence>
<dbReference type="OrthoDB" id="3249161at2759"/>
<dbReference type="eggNOG" id="KOG2327">
    <property type="taxonomic scope" value="Eukaryota"/>
</dbReference>
<dbReference type="InterPro" id="IPR016194">
    <property type="entry name" value="SPOC-like_C_dom_sf"/>
</dbReference>
<evidence type="ECO:0000256" key="3">
    <source>
        <dbReference type="ARBA" id="ARBA00005240"/>
    </source>
</evidence>
<dbReference type="GO" id="GO:0031509">
    <property type="term" value="P:subtelomeric heterochromatin formation"/>
    <property type="evidence" value="ECO:0007669"/>
    <property type="project" value="EnsemblFungi"/>
</dbReference>
<dbReference type="PIRSF" id="PIRSF003033">
    <property type="entry name" value="Ku70"/>
    <property type="match status" value="1"/>
</dbReference>
<keyword evidence="11" id="KW-0067">ATP-binding</keyword>
<evidence type="ECO:0000313" key="22">
    <source>
        <dbReference type="Proteomes" id="UP000000689"/>
    </source>
</evidence>
<comment type="similarity">
    <text evidence="3">Belongs to the ku70 family.</text>
</comment>
<dbReference type="InterPro" id="IPR005161">
    <property type="entry name" value="Ku_N"/>
</dbReference>
<dbReference type="GO" id="GO:0016787">
    <property type="term" value="F:hydrolase activity"/>
    <property type="evidence" value="ECO:0007669"/>
    <property type="project" value="UniProtKB-KW"/>
</dbReference>
<keyword evidence="8" id="KW-0227">DNA damage</keyword>
<dbReference type="GO" id="GO:0003678">
    <property type="term" value="F:DNA helicase activity"/>
    <property type="evidence" value="ECO:0007669"/>
    <property type="project" value="UniProtKB-EC"/>
</dbReference>
<dbReference type="GO" id="GO:0000781">
    <property type="term" value="C:chromosome, telomeric region"/>
    <property type="evidence" value="ECO:0007669"/>
    <property type="project" value="UniProtKB-SubCell"/>
</dbReference>
<gene>
    <name evidence="21" type="primary">NDAI0K00360</name>
    <name evidence="21" type="ordered locus">NDAI_0K00360</name>
</gene>
<dbReference type="GO" id="GO:0000723">
    <property type="term" value="P:telomere maintenance"/>
    <property type="evidence" value="ECO:0007669"/>
    <property type="project" value="EnsemblFungi"/>
</dbReference>
<dbReference type="Pfam" id="PF03730">
    <property type="entry name" value="Ku_C"/>
    <property type="match status" value="1"/>
</dbReference>
<dbReference type="Gene3D" id="4.10.970.10">
    <property type="entry name" value="Ku70, bridge and pillars"/>
    <property type="match status" value="1"/>
</dbReference>
<protein>
    <recommendedName>
        <fullName evidence="5">ATP-dependent DNA helicase II subunit 1</fullName>
        <ecNumber evidence="4">3.6.4.12</ecNumber>
    </recommendedName>
    <alternativeName>
        <fullName evidence="17">ATP-dependent DNA helicase II subunit Ku70</fullName>
    </alternativeName>
</protein>
<keyword evidence="6" id="KW-0158">Chromosome</keyword>
<dbReference type="Pfam" id="PF03731">
    <property type="entry name" value="Ku_N"/>
    <property type="match status" value="1"/>
</dbReference>
<dbReference type="EC" id="3.6.4.12" evidence="4"/>
<dbReference type="GO" id="GO:0006303">
    <property type="term" value="P:double-strand break repair via nonhomologous end joining"/>
    <property type="evidence" value="ECO:0007669"/>
    <property type="project" value="EnsemblFungi"/>
</dbReference>
<evidence type="ECO:0000256" key="6">
    <source>
        <dbReference type="ARBA" id="ARBA00022454"/>
    </source>
</evidence>
<dbReference type="OMA" id="VKGYTLY"/>
<evidence type="ECO:0000256" key="7">
    <source>
        <dbReference type="ARBA" id="ARBA00022741"/>
    </source>
</evidence>
<dbReference type="Gene3D" id="3.40.50.410">
    <property type="entry name" value="von Willebrand factor, type A domain"/>
    <property type="match status" value="1"/>
</dbReference>